<proteinExistence type="predicted"/>
<feature type="chain" id="PRO_5015710293" evidence="1">
    <location>
        <begin position="23"/>
        <end position="420"/>
    </location>
</feature>
<keyword evidence="5" id="KW-1185">Reference proteome</keyword>
<feature type="domain" description="Peptidoglycan binding-like" evidence="2">
    <location>
        <begin position="365"/>
        <end position="419"/>
    </location>
</feature>
<evidence type="ECO:0000259" key="2">
    <source>
        <dbReference type="Pfam" id="PF01471"/>
    </source>
</evidence>
<evidence type="ECO:0000256" key="1">
    <source>
        <dbReference type="SAM" id="SignalP"/>
    </source>
</evidence>
<organism evidence="4 5">
    <name type="scientific">Phaeovulum veldkampii DSM 11550</name>
    <dbReference type="NCBI Taxonomy" id="1185920"/>
    <lineage>
        <taxon>Bacteria</taxon>
        <taxon>Pseudomonadati</taxon>
        <taxon>Pseudomonadota</taxon>
        <taxon>Alphaproteobacteria</taxon>
        <taxon>Rhodobacterales</taxon>
        <taxon>Paracoccaceae</taxon>
        <taxon>Phaeovulum</taxon>
    </lineage>
</organism>
<name>A0A2T4JHV2_9RHOB</name>
<dbReference type="OrthoDB" id="9808544at2"/>
<comment type="caution">
    <text evidence="4">The sequence shown here is derived from an EMBL/GenBank/DDBJ whole genome shotgun (WGS) entry which is preliminary data.</text>
</comment>
<evidence type="ECO:0000259" key="3">
    <source>
        <dbReference type="Pfam" id="PF13406"/>
    </source>
</evidence>
<reference evidence="4 5" key="1">
    <citation type="submission" date="2018-03" db="EMBL/GenBank/DDBJ databases">
        <title>Rhodobacter veldkampii.</title>
        <authorList>
            <person name="Meyer T.E."/>
            <person name="Miller S."/>
            <person name="Lodha T."/>
            <person name="Gandham S."/>
            <person name="Chintalapati S."/>
            <person name="Chintalapati V.R."/>
        </authorList>
    </citation>
    <scope>NUCLEOTIDE SEQUENCE [LARGE SCALE GENOMIC DNA]</scope>
    <source>
        <strain evidence="4 5">DSM 11550</strain>
    </source>
</reference>
<dbReference type="AlphaFoldDB" id="A0A2T4JHV2"/>
<protein>
    <submittedName>
        <fullName evidence="4">Lytic murein transglycosylase</fullName>
    </submittedName>
</protein>
<dbReference type="Gene3D" id="1.10.101.10">
    <property type="entry name" value="PGBD-like superfamily/PGBD"/>
    <property type="match status" value="1"/>
</dbReference>
<dbReference type="Proteomes" id="UP000241899">
    <property type="component" value="Unassembled WGS sequence"/>
</dbReference>
<dbReference type="PANTHER" id="PTHR30163:SF8">
    <property type="entry name" value="LYTIC MUREIN TRANSGLYCOSYLASE"/>
    <property type="match status" value="1"/>
</dbReference>
<dbReference type="SUPFAM" id="SSF47090">
    <property type="entry name" value="PGBD-like"/>
    <property type="match status" value="1"/>
</dbReference>
<dbReference type="NCBIfam" id="TIGR02283">
    <property type="entry name" value="MltB_2"/>
    <property type="match status" value="1"/>
</dbReference>
<feature type="domain" description="Transglycosylase SLT" evidence="3">
    <location>
        <begin position="54"/>
        <end position="343"/>
    </location>
</feature>
<dbReference type="RefSeq" id="WP_107324998.1">
    <property type="nucleotide sequence ID" value="NZ_NHSP01000076.1"/>
</dbReference>
<dbReference type="Pfam" id="PF13406">
    <property type="entry name" value="SLT_2"/>
    <property type="match status" value="1"/>
</dbReference>
<dbReference type="CDD" id="cd13399">
    <property type="entry name" value="Slt35-like"/>
    <property type="match status" value="1"/>
</dbReference>
<accession>A0A2T4JHV2</accession>
<dbReference type="Gene3D" id="1.10.8.350">
    <property type="entry name" value="Bacterial muramidase"/>
    <property type="match status" value="1"/>
</dbReference>
<dbReference type="EMBL" id="PZKF01000017">
    <property type="protein sequence ID" value="PTE17482.1"/>
    <property type="molecule type" value="Genomic_DNA"/>
</dbReference>
<evidence type="ECO:0000313" key="5">
    <source>
        <dbReference type="Proteomes" id="UP000241899"/>
    </source>
</evidence>
<dbReference type="Pfam" id="PF01471">
    <property type="entry name" value="PG_binding_1"/>
    <property type="match status" value="1"/>
</dbReference>
<dbReference type="InterPro" id="IPR002477">
    <property type="entry name" value="Peptidoglycan-bd-like"/>
</dbReference>
<dbReference type="GO" id="GO:0008933">
    <property type="term" value="F:peptidoglycan lytic transglycosylase activity"/>
    <property type="evidence" value="ECO:0007669"/>
    <property type="project" value="TreeGrafter"/>
</dbReference>
<dbReference type="InterPro" id="IPR036365">
    <property type="entry name" value="PGBD-like_sf"/>
</dbReference>
<dbReference type="SUPFAM" id="SSF53955">
    <property type="entry name" value="Lysozyme-like"/>
    <property type="match status" value="1"/>
</dbReference>
<evidence type="ECO:0000313" key="4">
    <source>
        <dbReference type="EMBL" id="PTE17482.1"/>
    </source>
</evidence>
<keyword evidence="1" id="KW-0732">Signal</keyword>
<dbReference type="InterPro" id="IPR043426">
    <property type="entry name" value="MltB-like"/>
</dbReference>
<dbReference type="Gene3D" id="1.10.530.10">
    <property type="match status" value="1"/>
</dbReference>
<dbReference type="InterPro" id="IPR031304">
    <property type="entry name" value="SLT_2"/>
</dbReference>
<dbReference type="PROSITE" id="PS51257">
    <property type="entry name" value="PROKAR_LIPOPROTEIN"/>
    <property type="match status" value="1"/>
</dbReference>
<gene>
    <name evidence="4" type="ORF">C5F46_08860</name>
</gene>
<sequence length="420" mass="44967">MKHTIRTLVISALVLPGLAACAGPAGQRTPMVDTGMSIDPIPAATPEAQRSLDLWITGFRPRALTAGITPTTFDRAMTGIRYNPKVIERDRNQSEFTKAIWEYLDTAVSDTRIDNGRRALAEHGAVLRQIEARYGVEKEVVAAVWGMESSYGSFRGKTQVLPALATLAHDGRRGAFFEQQLIAALKIVQAGDVAPEAMTGSWAGAMGHTQFIPTSYLSFAVDFTGDGRRDIWSDNPADALASTAAYLARSGWVKGQPWGVEVQLPQGFDFTEAGKKVKKSAADWAALGVRGVDGGRVPDHGTASILLPAGARGPAFMIFGNFTAISRYNSADSYVIGVGHLSDRLAGRGPIRSPWPRGDRALNLAERQELQQRLTGAGFDTQGTDGKIGPNTVAAIEAFQRARGLTADGYPSAALLAMLR</sequence>
<dbReference type="GO" id="GO:0009253">
    <property type="term" value="P:peptidoglycan catabolic process"/>
    <property type="evidence" value="ECO:0007669"/>
    <property type="project" value="TreeGrafter"/>
</dbReference>
<feature type="signal peptide" evidence="1">
    <location>
        <begin position="1"/>
        <end position="22"/>
    </location>
</feature>
<dbReference type="PANTHER" id="PTHR30163">
    <property type="entry name" value="MEMBRANE-BOUND LYTIC MUREIN TRANSGLYCOSYLASE B"/>
    <property type="match status" value="1"/>
</dbReference>
<dbReference type="InterPro" id="IPR023346">
    <property type="entry name" value="Lysozyme-like_dom_sf"/>
</dbReference>
<dbReference type="InterPro" id="IPR036366">
    <property type="entry name" value="PGBDSf"/>
</dbReference>
<dbReference type="FunFam" id="1.10.8.350:FF:000001">
    <property type="entry name" value="Lytic murein transglycosylase B"/>
    <property type="match status" value="1"/>
</dbReference>
<dbReference type="InterPro" id="IPR011970">
    <property type="entry name" value="MltB_2"/>
</dbReference>